<name>K5BDN4_MYCHD</name>
<evidence type="ECO:0000313" key="5">
    <source>
        <dbReference type="Proteomes" id="UP000006265"/>
    </source>
</evidence>
<organism evidence="4 5">
    <name type="scientific">Mycolicibacterium hassiacum (strain DSM 44199 / CIP 105218 / JCM 12690 / 3849)</name>
    <name type="common">Mycobacterium hassiacum</name>
    <dbReference type="NCBI Taxonomy" id="1122247"/>
    <lineage>
        <taxon>Bacteria</taxon>
        <taxon>Bacillati</taxon>
        <taxon>Actinomycetota</taxon>
        <taxon>Actinomycetes</taxon>
        <taxon>Mycobacteriales</taxon>
        <taxon>Mycobacteriaceae</taxon>
        <taxon>Mycolicibacterium</taxon>
    </lineage>
</organism>
<dbReference type="Gene3D" id="3.40.309.10">
    <property type="entry name" value="Aldehyde Dehydrogenase, Chain A, domain 2"/>
    <property type="match status" value="1"/>
</dbReference>
<keyword evidence="5" id="KW-1185">Reference proteome</keyword>
<dbReference type="AlphaFoldDB" id="K5BDN4"/>
<comment type="caution">
    <text evidence="4">The sequence shown here is derived from an EMBL/GenBank/DDBJ whole genome shotgun (WGS) entry which is preliminary data.</text>
</comment>
<protein>
    <submittedName>
        <fullName evidence="4">Aldehyde dehydrogenase family protein</fullName>
    </submittedName>
</protein>
<evidence type="ECO:0000256" key="3">
    <source>
        <dbReference type="RuleBase" id="RU003345"/>
    </source>
</evidence>
<dbReference type="Pfam" id="PF00171">
    <property type="entry name" value="Aldedh"/>
    <property type="match status" value="1"/>
</dbReference>
<evidence type="ECO:0000256" key="2">
    <source>
        <dbReference type="ARBA" id="ARBA00023002"/>
    </source>
</evidence>
<dbReference type="EMBL" id="AMRA01000102">
    <property type="protein sequence ID" value="EKF22272.1"/>
    <property type="molecule type" value="Genomic_DNA"/>
</dbReference>
<dbReference type="CDD" id="cd07089">
    <property type="entry name" value="ALDH_CddD-AldA-like"/>
    <property type="match status" value="1"/>
</dbReference>
<dbReference type="PROSITE" id="PS00687">
    <property type="entry name" value="ALDEHYDE_DEHYDR_GLU"/>
    <property type="match status" value="1"/>
</dbReference>
<sequence>MALLADRESRLLIDGKLVAGSAGTFDTVNPATEEVLGVAADADAADLGQAIEAARRAFDETDWSRDTALRVRCLRQLQQAMRDHLEELRELTIAEVGAPRMLTSGGQLETPIEDLSFAADTAENYSWTTDLGYATPQGIPTDRRIVREAVGVVGAITPWNFPHQINLAKIGPALAAGNTLVLKPAPDTPWAAAVLGELITEHTDFPPGVINIVTSSDHRIGALLSEDPRVDMVSFTGSTATGRAVMTAAAATIKKVFLELGGKSAFVVLDDADLAGACSMAAFTASMHAGQGCAITTRLLVPRQRYDEAVEATAATMASLRPGDPNDARTVCGPLISARQRDRVQGYLDLAIQEGGRFACGGGRPADRDKGFFIEPTVIAGLTNDARVAREEIFGPVLTVIPHDGDDDAVRIANDSPYGLSGTVFSADPDRAASVAARLRVGTVNVNGGIWYSADAPFGGYKQSGIGREMGLAGFEEYTEIKVIAAAAASRDGAAAAASRDGAAAAASRDGAAAAQ</sequence>
<evidence type="ECO:0000256" key="1">
    <source>
        <dbReference type="ARBA" id="ARBA00009986"/>
    </source>
</evidence>
<dbReference type="InterPro" id="IPR016163">
    <property type="entry name" value="Ald_DH_C"/>
</dbReference>
<dbReference type="FunFam" id="3.40.605.10:FF:000026">
    <property type="entry name" value="Aldehyde dehydrogenase, putative"/>
    <property type="match status" value="1"/>
</dbReference>
<accession>K5BDN4</accession>
<dbReference type="STRING" id="1122247.GCA_000379865_02738"/>
<dbReference type="InterPro" id="IPR029510">
    <property type="entry name" value="Ald_DH_CS_GLU"/>
</dbReference>
<comment type="similarity">
    <text evidence="1 3">Belongs to the aldehyde dehydrogenase family.</text>
</comment>
<dbReference type="RefSeq" id="WP_005630333.1">
    <property type="nucleotide sequence ID" value="NZ_AMRA01000102.1"/>
</dbReference>
<evidence type="ECO:0000313" key="4">
    <source>
        <dbReference type="EMBL" id="EKF22272.1"/>
    </source>
</evidence>
<dbReference type="PATRIC" id="fig|1122247.3.peg.3607"/>
<dbReference type="Gene3D" id="3.40.605.10">
    <property type="entry name" value="Aldehyde Dehydrogenase, Chain A, domain 1"/>
    <property type="match status" value="1"/>
</dbReference>
<dbReference type="PANTHER" id="PTHR42804">
    <property type="entry name" value="ALDEHYDE DEHYDROGENASE"/>
    <property type="match status" value="1"/>
</dbReference>
<dbReference type="InterPro" id="IPR016162">
    <property type="entry name" value="Ald_DH_N"/>
</dbReference>
<dbReference type="eggNOG" id="COG1012">
    <property type="taxonomic scope" value="Bacteria"/>
</dbReference>
<reference evidence="4 5" key="1">
    <citation type="journal article" date="2012" name="J. Bacteriol.">
        <title>Genome sequence of Mycobacterium hassiacum DSM 44199, a rare source of heat-stable mycobacterial proteins.</title>
        <authorList>
            <person name="Tiago I."/>
            <person name="Maranha A."/>
            <person name="Mendes V."/>
            <person name="Alarico S."/>
            <person name="Moynihan P.J."/>
            <person name="Clarke A.J."/>
            <person name="Macedo-Ribeiro S."/>
            <person name="Pereira P.J."/>
            <person name="Empadinhas N."/>
        </authorList>
    </citation>
    <scope>NUCLEOTIDE SEQUENCE [LARGE SCALE GENOMIC DNA]</scope>
    <source>
        <strain evidence="5">DSM 44199 / CIP 105218 / JCM 12690 / 3849</strain>
    </source>
</reference>
<dbReference type="InterPro" id="IPR026460">
    <property type="entry name" value="Aldehyde_dehydrogenase_Rv0768"/>
</dbReference>
<dbReference type="Proteomes" id="UP000006265">
    <property type="component" value="Unassembled WGS sequence"/>
</dbReference>
<dbReference type="GO" id="GO:0016620">
    <property type="term" value="F:oxidoreductase activity, acting on the aldehyde or oxo group of donors, NAD or NADP as acceptor"/>
    <property type="evidence" value="ECO:0007669"/>
    <property type="project" value="InterPro"/>
</dbReference>
<dbReference type="NCBIfam" id="TIGR04284">
    <property type="entry name" value="aldehy_Rv0768"/>
    <property type="match status" value="1"/>
</dbReference>
<dbReference type="InterPro" id="IPR015590">
    <property type="entry name" value="Aldehyde_DH_dom"/>
</dbReference>
<keyword evidence="2 3" id="KW-0560">Oxidoreductase</keyword>
<proteinExistence type="inferred from homology"/>
<dbReference type="FunFam" id="3.40.605.10:FF:000007">
    <property type="entry name" value="NAD/NADP-dependent betaine aldehyde dehydrogenase"/>
    <property type="match status" value="1"/>
</dbReference>
<dbReference type="OrthoDB" id="6882680at2"/>
<dbReference type="InterPro" id="IPR016161">
    <property type="entry name" value="Ald_DH/histidinol_DH"/>
</dbReference>
<gene>
    <name evidence="4" type="ORF">C731_3763</name>
</gene>
<dbReference type="PANTHER" id="PTHR42804:SF1">
    <property type="entry name" value="ALDEHYDE DEHYDROGENASE-RELATED"/>
    <property type="match status" value="1"/>
</dbReference>
<dbReference type="SUPFAM" id="SSF53720">
    <property type="entry name" value="ALDH-like"/>
    <property type="match status" value="1"/>
</dbReference>